<organism evidence="1 2">
    <name type="scientific">Rhodopirellula baltica WH47</name>
    <dbReference type="NCBI Taxonomy" id="991778"/>
    <lineage>
        <taxon>Bacteria</taxon>
        <taxon>Pseudomonadati</taxon>
        <taxon>Planctomycetota</taxon>
        <taxon>Planctomycetia</taxon>
        <taxon>Pirellulales</taxon>
        <taxon>Pirellulaceae</taxon>
        <taxon>Rhodopirellula</taxon>
    </lineage>
</organism>
<accession>F2AWZ5</accession>
<comment type="caution">
    <text evidence="1">The sequence shown here is derived from an EMBL/GenBank/DDBJ whole genome shotgun (WGS) entry which is preliminary data.</text>
</comment>
<dbReference type="EMBL" id="AFAR01000208">
    <property type="protein sequence ID" value="EGF25812.1"/>
    <property type="molecule type" value="Genomic_DNA"/>
</dbReference>
<protein>
    <submittedName>
        <fullName evidence="1">Uncharacterized protein</fullName>
    </submittedName>
</protein>
<name>F2AWZ5_RHOBT</name>
<proteinExistence type="predicted"/>
<dbReference type="Proteomes" id="UP000006222">
    <property type="component" value="Unassembled WGS sequence"/>
</dbReference>
<dbReference type="RefSeq" id="WP_007328155.1">
    <property type="nucleotide sequence ID" value="NZ_AFAR01000208.1"/>
</dbReference>
<dbReference type="AlphaFoldDB" id="F2AWZ5"/>
<sequence>MMLDVESLSDSRLATGIELLCDGGGFRMNRVEFTLSNDILSCAAVSEWQPENLTDDRALAEINRAQYTHTRLAEQSADYLTAIAAAEIRYSVIYNYGMGSVELCHLDNGNLIRPVV</sequence>
<evidence type="ECO:0000313" key="1">
    <source>
        <dbReference type="EMBL" id="EGF25812.1"/>
    </source>
</evidence>
<gene>
    <name evidence="1" type="ORF">RBWH47_00212</name>
</gene>
<evidence type="ECO:0000313" key="2">
    <source>
        <dbReference type="Proteomes" id="UP000006222"/>
    </source>
</evidence>
<dbReference type="PATRIC" id="fig|991778.3.peg.4500"/>
<reference evidence="1 2" key="1">
    <citation type="journal article" date="2013" name="Mar. Genomics">
        <title>Expression of sulfatases in Rhodopirellula baltica and the diversity of sulfatases in the genus Rhodopirellula.</title>
        <authorList>
            <person name="Wegner C.E."/>
            <person name="Richter-Heitmann T."/>
            <person name="Klindworth A."/>
            <person name="Klockow C."/>
            <person name="Richter M."/>
            <person name="Achstetter T."/>
            <person name="Glockner F.O."/>
            <person name="Harder J."/>
        </authorList>
    </citation>
    <scope>NUCLEOTIDE SEQUENCE [LARGE SCALE GENOMIC DNA]</scope>
    <source>
        <strain evidence="1 2">WH47</strain>
    </source>
</reference>